<dbReference type="AlphaFoldDB" id="A0ABD0L6P4"/>
<reference evidence="2 3" key="1">
    <citation type="journal article" date="2023" name="Sci. Data">
        <title>Genome assembly of the Korean intertidal mud-creeper Batillaria attramentaria.</title>
        <authorList>
            <person name="Patra A.K."/>
            <person name="Ho P.T."/>
            <person name="Jun S."/>
            <person name="Lee S.J."/>
            <person name="Kim Y."/>
            <person name="Won Y.J."/>
        </authorList>
    </citation>
    <scope>NUCLEOTIDE SEQUENCE [LARGE SCALE GENOMIC DNA]</scope>
    <source>
        <strain evidence="2">Wonlab-2016</strain>
    </source>
</reference>
<gene>
    <name evidence="2" type="ORF">BaRGS_00013677</name>
</gene>
<organism evidence="2 3">
    <name type="scientific">Batillaria attramentaria</name>
    <dbReference type="NCBI Taxonomy" id="370345"/>
    <lineage>
        <taxon>Eukaryota</taxon>
        <taxon>Metazoa</taxon>
        <taxon>Spiralia</taxon>
        <taxon>Lophotrochozoa</taxon>
        <taxon>Mollusca</taxon>
        <taxon>Gastropoda</taxon>
        <taxon>Caenogastropoda</taxon>
        <taxon>Sorbeoconcha</taxon>
        <taxon>Cerithioidea</taxon>
        <taxon>Batillariidae</taxon>
        <taxon>Batillaria</taxon>
    </lineage>
</organism>
<feature type="region of interest" description="Disordered" evidence="1">
    <location>
        <begin position="1"/>
        <end position="45"/>
    </location>
</feature>
<protein>
    <submittedName>
        <fullName evidence="2">Uncharacterized protein</fullName>
    </submittedName>
</protein>
<proteinExistence type="predicted"/>
<evidence type="ECO:0000313" key="2">
    <source>
        <dbReference type="EMBL" id="KAK7495037.1"/>
    </source>
</evidence>
<name>A0ABD0L6P4_9CAEN</name>
<comment type="caution">
    <text evidence="2">The sequence shown here is derived from an EMBL/GenBank/DDBJ whole genome shotgun (WGS) entry which is preliminary data.</text>
</comment>
<feature type="compositionally biased region" description="Basic and acidic residues" evidence="1">
    <location>
        <begin position="35"/>
        <end position="45"/>
    </location>
</feature>
<dbReference type="EMBL" id="JACVVK020000078">
    <property type="protein sequence ID" value="KAK7495037.1"/>
    <property type="molecule type" value="Genomic_DNA"/>
</dbReference>
<dbReference type="Proteomes" id="UP001519460">
    <property type="component" value="Unassembled WGS sequence"/>
</dbReference>
<evidence type="ECO:0000256" key="1">
    <source>
        <dbReference type="SAM" id="MobiDB-lite"/>
    </source>
</evidence>
<accession>A0ABD0L6P4</accession>
<keyword evidence="3" id="KW-1185">Reference proteome</keyword>
<sequence length="84" mass="8915">MTTSRENGGSGSSPYRRALNATDRAGPESKASAFDWRRQKADPARQDSTFPFHVFCPGGASPVGERCQGAVSILLNGSHSAMLC</sequence>
<evidence type="ECO:0000313" key="3">
    <source>
        <dbReference type="Proteomes" id="UP001519460"/>
    </source>
</evidence>